<organism evidence="2 3">
    <name type="scientific">Amycolatopsis acididurans</name>
    <dbReference type="NCBI Taxonomy" id="2724524"/>
    <lineage>
        <taxon>Bacteria</taxon>
        <taxon>Bacillati</taxon>
        <taxon>Actinomycetota</taxon>
        <taxon>Actinomycetes</taxon>
        <taxon>Pseudonocardiales</taxon>
        <taxon>Pseudonocardiaceae</taxon>
        <taxon>Amycolatopsis</taxon>
    </lineage>
</organism>
<protein>
    <recommendedName>
        <fullName evidence="4">AI-2E family transporter</fullName>
    </recommendedName>
</protein>
<proteinExistence type="predicted"/>
<keyword evidence="1" id="KW-1133">Transmembrane helix</keyword>
<gene>
    <name evidence="2" type="ORF">HFP15_15925</name>
</gene>
<feature type="transmembrane region" description="Helical" evidence="1">
    <location>
        <begin position="18"/>
        <end position="42"/>
    </location>
</feature>
<keyword evidence="3" id="KW-1185">Reference proteome</keyword>
<evidence type="ECO:0000256" key="1">
    <source>
        <dbReference type="SAM" id="Phobius"/>
    </source>
</evidence>
<evidence type="ECO:0000313" key="3">
    <source>
        <dbReference type="Proteomes" id="UP000715441"/>
    </source>
</evidence>
<comment type="caution">
    <text evidence="2">The sequence shown here is derived from an EMBL/GenBank/DDBJ whole genome shotgun (WGS) entry which is preliminary data.</text>
</comment>
<reference evidence="2 3" key="1">
    <citation type="submission" date="2020-04" db="EMBL/GenBank/DDBJ databases">
        <title>Novel species.</title>
        <authorList>
            <person name="Teo W.F.A."/>
            <person name="Lipun K."/>
            <person name="Srisuk N."/>
            <person name="Duangmal K."/>
        </authorList>
    </citation>
    <scope>NUCLEOTIDE SEQUENCE [LARGE SCALE GENOMIC DNA]</scope>
    <source>
        <strain evidence="2 3">K13G38</strain>
    </source>
</reference>
<dbReference type="Proteomes" id="UP000715441">
    <property type="component" value="Unassembled WGS sequence"/>
</dbReference>
<keyword evidence="1" id="KW-0472">Membrane</keyword>
<name>A0ABX1J3Y8_9PSEU</name>
<accession>A0ABX1J3Y8</accession>
<dbReference type="RefSeq" id="WP_168516220.1">
    <property type="nucleotide sequence ID" value="NZ_JAAXLS010000009.1"/>
</dbReference>
<evidence type="ECO:0008006" key="4">
    <source>
        <dbReference type="Google" id="ProtNLM"/>
    </source>
</evidence>
<sequence length="45" mass="5123">MSGVPEGTGRSRRRVSPWWLVVALVFAGYLVFRLVQGVVWLIQHV</sequence>
<dbReference type="EMBL" id="JAAXLS010000009">
    <property type="protein sequence ID" value="NKQ54374.1"/>
    <property type="molecule type" value="Genomic_DNA"/>
</dbReference>
<evidence type="ECO:0000313" key="2">
    <source>
        <dbReference type="EMBL" id="NKQ54374.1"/>
    </source>
</evidence>
<keyword evidence="1" id="KW-0812">Transmembrane</keyword>